<reference evidence="2" key="1">
    <citation type="submission" date="2009-02" db="EMBL/GenBank/DDBJ databases">
        <title>The Genome Sequence of Ajellomyces capsulatus strain G186AR.</title>
        <authorList>
            <consortium name="The Broad Institute Genome Sequencing Platform"/>
            <person name="Champion M."/>
            <person name="Cuomo C."/>
            <person name="Ma L.-J."/>
            <person name="Henn M.R."/>
            <person name="Sil A."/>
            <person name="Goldman B."/>
            <person name="Young S.K."/>
            <person name="Kodira C.D."/>
            <person name="Zeng Q."/>
            <person name="Koehrsen M."/>
            <person name="Alvarado L."/>
            <person name="Berlin A."/>
            <person name="Borenstein D."/>
            <person name="Chen Z."/>
            <person name="Engels R."/>
            <person name="Freedman E."/>
            <person name="Gellesch M."/>
            <person name="Goldberg J."/>
            <person name="Griggs A."/>
            <person name="Gujja S."/>
            <person name="Heiman D."/>
            <person name="Hepburn T."/>
            <person name="Howarth C."/>
            <person name="Jen D."/>
            <person name="Larson L."/>
            <person name="Lewis B."/>
            <person name="Mehta T."/>
            <person name="Park D."/>
            <person name="Pearson M."/>
            <person name="Roberts A."/>
            <person name="Saif S."/>
            <person name="Shea T."/>
            <person name="Shenoy N."/>
            <person name="Sisk P."/>
            <person name="Stolte C."/>
            <person name="Sykes S."/>
            <person name="Walk T."/>
            <person name="White J."/>
            <person name="Yandava C."/>
            <person name="Klein B."/>
            <person name="McEwen J.G."/>
            <person name="Puccia R."/>
            <person name="Goldman G.H."/>
            <person name="Felipe M.S."/>
            <person name="Nino-Vega G."/>
            <person name="San-Blas G."/>
            <person name="Taylor J."/>
            <person name="Mendoza L."/>
            <person name="Galagan J."/>
            <person name="Nusbaum C."/>
            <person name="Birren B."/>
        </authorList>
    </citation>
    <scope>NUCLEOTIDE SEQUENCE</scope>
    <source>
        <strain evidence="2">G186AR</strain>
    </source>
</reference>
<feature type="region of interest" description="Disordered" evidence="1">
    <location>
        <begin position="105"/>
        <end position="124"/>
    </location>
</feature>
<evidence type="ECO:0000256" key="1">
    <source>
        <dbReference type="SAM" id="MobiDB-lite"/>
    </source>
</evidence>
<sequence length="466" mass="52470">MWSPNAGPIEIVLGHWGKRARTSRYQVHQKGQSLHGAPTTALDSPRPSEPITDRLRFSKLLANPVGSRFSSLLLGNMAFAFGLRSVAGAQLRSLHPRPSKLSVTVLSRPFSGGGKTTPTSHRSATPRARIRTVTEESDLSEDQLNDLFAGQFPTNCADEVIHLSNLSQRDFRRIVDAFDTSRSEDDHRPSGHLFFDRKLSKTSVHLAPSSLHGSAVHHILGTTWDVIESKVPKYFRRFDIQTNEREGRRADFTTKVPDVMLSYAPDAESIKSPFFLTEVGFTESYKDLVKTMQFWLDNHEEINLAFLIKFQESPEYSAKKCFAALPEEVVADWERYANDRAGFKVDASEGLLRAYGAPLVGRTTAFLEIWERKGKSGSAGLRGERIKHSVWIKSPEPANPPPSLMLGFDEFGLPIEELRGQNIDMAWSEWAEKVYNARKKLAWNRFGTILYTYATTPKDTKTSREK</sequence>
<dbReference type="VEuPathDB" id="FungiDB:I7I50_07712"/>
<protein>
    <submittedName>
        <fullName evidence="2">Uncharacterized protein</fullName>
    </submittedName>
</protein>
<proteinExistence type="predicted"/>
<dbReference type="GeneID" id="69041422"/>
<evidence type="ECO:0000313" key="2">
    <source>
        <dbReference type="EMBL" id="EEH03466.1"/>
    </source>
</evidence>
<accession>C0NZ26</accession>
<keyword evidence="3" id="KW-1185">Reference proteome</keyword>
<dbReference type="AlphaFoldDB" id="C0NZ26"/>
<gene>
    <name evidence="2" type="ORF">HCBG_08406</name>
</gene>
<dbReference type="HOGENOM" id="CLU_058249_0_0_1"/>
<dbReference type="Proteomes" id="UP000001631">
    <property type="component" value="Unassembled WGS sequence"/>
</dbReference>
<dbReference type="InParanoid" id="C0NZ26"/>
<feature type="region of interest" description="Disordered" evidence="1">
    <location>
        <begin position="29"/>
        <end position="48"/>
    </location>
</feature>
<dbReference type="RefSeq" id="XP_045283947.1">
    <property type="nucleotide sequence ID" value="XM_045435455.1"/>
</dbReference>
<name>C0NZ26_AJECG</name>
<dbReference type="EMBL" id="GG663377">
    <property type="protein sequence ID" value="EEH03466.1"/>
    <property type="molecule type" value="Genomic_DNA"/>
</dbReference>
<evidence type="ECO:0000313" key="3">
    <source>
        <dbReference type="Proteomes" id="UP000001631"/>
    </source>
</evidence>
<organism evidence="2 3">
    <name type="scientific">Ajellomyces capsulatus (strain G186AR / H82 / ATCC MYA-2454 / RMSCC 2432)</name>
    <name type="common">Darling's disease fungus</name>
    <name type="synonym">Histoplasma capsulatum</name>
    <dbReference type="NCBI Taxonomy" id="447093"/>
    <lineage>
        <taxon>Eukaryota</taxon>
        <taxon>Fungi</taxon>
        <taxon>Dikarya</taxon>
        <taxon>Ascomycota</taxon>
        <taxon>Pezizomycotina</taxon>
        <taxon>Eurotiomycetes</taxon>
        <taxon>Eurotiomycetidae</taxon>
        <taxon>Onygenales</taxon>
        <taxon>Ajellomycetaceae</taxon>
        <taxon>Histoplasma</taxon>
    </lineage>
</organism>